<evidence type="ECO:0000313" key="3">
    <source>
        <dbReference type="Proteomes" id="UP000051497"/>
    </source>
</evidence>
<sequence length="152" mass="17022">MKIYSPVFKHNEPIPTKYTCEGDDISPPLSWEDIPNEAKSLVLIVDDPDAPDPAAPKLTWVHWILYNLDPKSKGLNEHTSIPHGASPGLTNWNKTSYGGPCPPIGRHRYFHKLYALDIVLPDLKNPSKEALLAAMENHVIAKTEMIGTYQKQ</sequence>
<dbReference type="EMBL" id="LKAJ02000001">
    <property type="protein sequence ID" value="MCS5711262.1"/>
    <property type="molecule type" value="Genomic_DNA"/>
</dbReference>
<dbReference type="RefSeq" id="WP_102134653.1">
    <property type="nucleotide sequence ID" value="NZ_LKAJ02000001.1"/>
</dbReference>
<name>A0A0Q9YSU1_9GAMM</name>
<dbReference type="STRING" id="295108.HT99x_02003"/>
<dbReference type="EMBL" id="LKAJ01000008">
    <property type="protein sequence ID" value="KRG20786.1"/>
    <property type="molecule type" value="Genomic_DNA"/>
</dbReference>
<dbReference type="AlphaFoldDB" id="A0A0Q9YSU1"/>
<accession>A0A0Q9YSU1</accession>
<dbReference type="PATRIC" id="fig|1590043.3.peg.2041"/>
<organism evidence="1">
    <name type="scientific">Candidatus Berkiella aquae</name>
    <dbReference type="NCBI Taxonomy" id="295108"/>
    <lineage>
        <taxon>Bacteria</taxon>
        <taxon>Pseudomonadati</taxon>
        <taxon>Pseudomonadota</taxon>
        <taxon>Gammaproteobacteria</taxon>
        <taxon>Candidatus Berkiellales</taxon>
        <taxon>Candidatus Berkiellaceae</taxon>
        <taxon>Candidatus Berkiella</taxon>
    </lineage>
</organism>
<dbReference type="SUPFAM" id="SSF49777">
    <property type="entry name" value="PEBP-like"/>
    <property type="match status" value="1"/>
</dbReference>
<dbReference type="Gene3D" id="3.90.280.10">
    <property type="entry name" value="PEBP-like"/>
    <property type="match status" value="1"/>
</dbReference>
<dbReference type="Proteomes" id="UP000051497">
    <property type="component" value="Unassembled WGS sequence"/>
</dbReference>
<dbReference type="InterPro" id="IPR036610">
    <property type="entry name" value="PEBP-like_sf"/>
</dbReference>
<dbReference type="GO" id="GO:0004860">
    <property type="term" value="F:protein kinase inhibitor activity"/>
    <property type="evidence" value="ECO:0007669"/>
    <property type="project" value="UniProtKB-KW"/>
</dbReference>
<keyword evidence="2" id="KW-0649">Protein kinase inhibitor</keyword>
<dbReference type="InterPro" id="IPR008914">
    <property type="entry name" value="PEBP"/>
</dbReference>
<protein>
    <submittedName>
        <fullName evidence="1">Putative kinase inhibitor protein</fullName>
    </submittedName>
    <submittedName>
        <fullName evidence="2">YbhB/YbcL family Raf kinase inhibitor-like protein</fullName>
    </submittedName>
</protein>
<gene>
    <name evidence="2" type="ORF">HT99x_007435</name>
    <name evidence="1" type="ORF">HT99x_02003</name>
</gene>
<comment type="caution">
    <text evidence="1">The sequence shown here is derived from an EMBL/GenBank/DDBJ whole genome shotgun (WGS) entry which is preliminary data.</text>
</comment>
<evidence type="ECO:0000313" key="1">
    <source>
        <dbReference type="EMBL" id="KRG20786.1"/>
    </source>
</evidence>
<evidence type="ECO:0000313" key="2">
    <source>
        <dbReference type="EMBL" id="MCS5711262.1"/>
    </source>
</evidence>
<keyword evidence="3" id="KW-1185">Reference proteome</keyword>
<dbReference type="PANTHER" id="PTHR30289:SF1">
    <property type="entry name" value="PEBP (PHOSPHATIDYLETHANOLAMINE-BINDING PROTEIN) FAMILY PROTEIN"/>
    <property type="match status" value="1"/>
</dbReference>
<reference evidence="1" key="1">
    <citation type="submission" date="2015-09" db="EMBL/GenBank/DDBJ databases">
        <title>Draft Genome Sequences of Two Novel Amoeba-resistant Intranuclear Bacteria, Candidatus Berkiella cookevillensis and Candidatus Berkiella aquae.</title>
        <authorList>
            <person name="Mehari Y.T."/>
            <person name="Arivett B.A."/>
            <person name="Farone A.L."/>
            <person name="Gunderson J.H."/>
            <person name="Farone M.B."/>
        </authorList>
    </citation>
    <scope>NUCLEOTIDE SEQUENCE [LARGE SCALE GENOMIC DNA]</scope>
    <source>
        <strain evidence="1">HT99</strain>
    </source>
</reference>
<dbReference type="InterPro" id="IPR005247">
    <property type="entry name" value="YbhB_YbcL/LppC-like"/>
</dbReference>
<dbReference type="Pfam" id="PF01161">
    <property type="entry name" value="PBP"/>
    <property type="match status" value="1"/>
</dbReference>
<proteinExistence type="predicted"/>
<reference evidence="2" key="2">
    <citation type="journal article" date="2016" name="Genome Announc.">
        <title>Draft Genome Sequences of Two Novel Amoeba-Resistant Intranuclear Bacteria, 'Candidatus Berkiella cookevillensis' and 'Candidatus Berkiella aquae'.</title>
        <authorList>
            <person name="Mehari Y.T."/>
            <person name="Arivett B.A."/>
            <person name="Farone A.L."/>
            <person name="Gunderson J.H."/>
            <person name="Farone M.B."/>
        </authorList>
    </citation>
    <scope>NUCLEOTIDE SEQUENCE</scope>
    <source>
        <strain evidence="2">HT99</strain>
    </source>
</reference>
<dbReference type="CDD" id="cd00865">
    <property type="entry name" value="PEBP_bact_arch"/>
    <property type="match status" value="1"/>
</dbReference>
<dbReference type="NCBIfam" id="TIGR00481">
    <property type="entry name" value="YbhB/YbcL family Raf kinase inhibitor-like protein"/>
    <property type="match status" value="1"/>
</dbReference>
<dbReference type="PANTHER" id="PTHR30289">
    <property type="entry name" value="UNCHARACTERIZED PROTEIN YBCL-RELATED"/>
    <property type="match status" value="1"/>
</dbReference>
<dbReference type="OrthoDB" id="9797506at2"/>
<reference evidence="2" key="3">
    <citation type="submission" date="2021-06" db="EMBL/GenBank/DDBJ databases">
        <title>Genomic Description and Analysis of Intracellular Bacteria, Candidatus Berkiella cookevillensis and Candidatus Berkiella aquae.</title>
        <authorList>
            <person name="Kidane D.T."/>
            <person name="Mehari Y.T."/>
            <person name="Rice F.C."/>
            <person name="Arivett B.A."/>
            <person name="Farone A.L."/>
            <person name="Berk S.G."/>
            <person name="Farone M.B."/>
        </authorList>
    </citation>
    <scope>NUCLEOTIDE SEQUENCE</scope>
    <source>
        <strain evidence="2">HT99</strain>
    </source>
</reference>